<reference evidence="4 5" key="1">
    <citation type="journal article" date="2016" name="Genome Biol. Evol.">
        <title>Gene Family Evolution Reflects Adaptation to Soil Environmental Stressors in the Genome of the Collembolan Orchesella cincta.</title>
        <authorList>
            <person name="Faddeeva-Vakhrusheva A."/>
            <person name="Derks M.F."/>
            <person name="Anvar S.Y."/>
            <person name="Agamennone V."/>
            <person name="Suring W."/>
            <person name="Smit S."/>
            <person name="van Straalen N.M."/>
            <person name="Roelofs D."/>
        </authorList>
    </citation>
    <scope>NUCLEOTIDE SEQUENCE [LARGE SCALE GENOMIC DNA]</scope>
    <source>
        <tissue evidence="4">Mixed pool</tissue>
    </source>
</reference>
<feature type="signal peptide" evidence="3">
    <location>
        <begin position="1"/>
        <end position="18"/>
    </location>
</feature>
<keyword evidence="3" id="KW-0732">Signal</keyword>
<dbReference type="PROSITE" id="PS51155">
    <property type="entry name" value="CHIT_BIND_RR_2"/>
    <property type="match status" value="1"/>
</dbReference>
<dbReference type="PANTHER" id="PTHR10380">
    <property type="entry name" value="CUTICLE PROTEIN"/>
    <property type="match status" value="1"/>
</dbReference>
<dbReference type="GO" id="GO:0008010">
    <property type="term" value="F:structural constituent of chitin-based larval cuticle"/>
    <property type="evidence" value="ECO:0007669"/>
    <property type="project" value="TreeGrafter"/>
</dbReference>
<gene>
    <name evidence="4" type="ORF">Ocin01_11042</name>
</gene>
<feature type="chain" id="PRO_5008904448" evidence="3">
    <location>
        <begin position="19"/>
        <end position="142"/>
    </location>
</feature>
<proteinExistence type="predicted"/>
<accession>A0A1D2MRW3</accession>
<keyword evidence="1 2" id="KW-0193">Cuticle</keyword>
<dbReference type="OrthoDB" id="6493579at2759"/>
<evidence type="ECO:0000256" key="3">
    <source>
        <dbReference type="SAM" id="SignalP"/>
    </source>
</evidence>
<comment type="caution">
    <text evidence="4">The sequence shown here is derived from an EMBL/GenBank/DDBJ whole genome shotgun (WGS) entry which is preliminary data.</text>
</comment>
<evidence type="ECO:0000256" key="1">
    <source>
        <dbReference type="ARBA" id="ARBA00022460"/>
    </source>
</evidence>
<dbReference type="AlphaFoldDB" id="A0A1D2MRW3"/>
<dbReference type="EMBL" id="LJIJ01000641">
    <property type="protein sequence ID" value="ODM95641.1"/>
    <property type="molecule type" value="Genomic_DNA"/>
</dbReference>
<dbReference type="OMA" id="FIPITRY"/>
<name>A0A1D2MRW3_ORCCI</name>
<dbReference type="InterPro" id="IPR050468">
    <property type="entry name" value="Cuticle_Struct_Prot"/>
</dbReference>
<organism evidence="4 5">
    <name type="scientific">Orchesella cincta</name>
    <name type="common">Springtail</name>
    <name type="synonym">Podura cincta</name>
    <dbReference type="NCBI Taxonomy" id="48709"/>
    <lineage>
        <taxon>Eukaryota</taxon>
        <taxon>Metazoa</taxon>
        <taxon>Ecdysozoa</taxon>
        <taxon>Arthropoda</taxon>
        <taxon>Hexapoda</taxon>
        <taxon>Collembola</taxon>
        <taxon>Entomobryomorpha</taxon>
        <taxon>Entomobryoidea</taxon>
        <taxon>Orchesellidae</taxon>
        <taxon>Orchesellinae</taxon>
        <taxon>Orchesella</taxon>
    </lineage>
</organism>
<evidence type="ECO:0000256" key="2">
    <source>
        <dbReference type="PROSITE-ProRule" id="PRU00497"/>
    </source>
</evidence>
<protein>
    <submittedName>
        <fullName evidence="4">Endocuticle structural glycoprotein SgAbd-2</fullName>
    </submittedName>
</protein>
<dbReference type="PANTHER" id="PTHR10380:SF173">
    <property type="entry name" value="CUTICULAR PROTEIN 47EF, ISOFORM C-RELATED"/>
    <property type="match status" value="1"/>
</dbReference>
<evidence type="ECO:0000313" key="4">
    <source>
        <dbReference type="EMBL" id="ODM95641.1"/>
    </source>
</evidence>
<dbReference type="STRING" id="48709.A0A1D2MRW3"/>
<evidence type="ECO:0000313" key="5">
    <source>
        <dbReference type="Proteomes" id="UP000094527"/>
    </source>
</evidence>
<dbReference type="InterPro" id="IPR000618">
    <property type="entry name" value="Insect_cuticle"/>
</dbReference>
<keyword evidence="5" id="KW-1185">Reference proteome</keyword>
<dbReference type="GO" id="GO:0062129">
    <property type="term" value="C:chitin-based extracellular matrix"/>
    <property type="evidence" value="ECO:0007669"/>
    <property type="project" value="TreeGrafter"/>
</dbReference>
<dbReference type="Proteomes" id="UP000094527">
    <property type="component" value="Unassembled WGS sequence"/>
</dbReference>
<dbReference type="Pfam" id="PF00379">
    <property type="entry name" value="Chitin_bind_4"/>
    <property type="match status" value="1"/>
</dbReference>
<sequence>MKTFSLALLVAACAVAHGSTSFRMDPSSRQATLREQERIPIVRFSQDISEGSDAVSFEAGNGIILDHSTQVVSGRGGAYEDGDGKMIKTDSSIVKTGSYQYTSPEGLPILVKWVADENGFRAEGSHLPVAPALPAVSASAQY</sequence>